<dbReference type="Proteomes" id="UP000762676">
    <property type="component" value="Unassembled WGS sequence"/>
</dbReference>
<name>A0AAV4HQA6_9GAST</name>
<gene>
    <name evidence="1" type="ORF">ElyMa_001048000</name>
</gene>
<evidence type="ECO:0000313" key="1">
    <source>
        <dbReference type="EMBL" id="GFR99542.1"/>
    </source>
</evidence>
<keyword evidence="2" id="KW-1185">Reference proteome</keyword>
<dbReference type="EMBL" id="BMAT01002127">
    <property type="protein sequence ID" value="GFR99542.1"/>
    <property type="molecule type" value="Genomic_DNA"/>
</dbReference>
<reference evidence="1 2" key="1">
    <citation type="journal article" date="2021" name="Elife">
        <title>Chloroplast acquisition without the gene transfer in kleptoplastic sea slugs, Plakobranchus ocellatus.</title>
        <authorList>
            <person name="Maeda T."/>
            <person name="Takahashi S."/>
            <person name="Yoshida T."/>
            <person name="Shimamura S."/>
            <person name="Takaki Y."/>
            <person name="Nagai Y."/>
            <person name="Toyoda A."/>
            <person name="Suzuki Y."/>
            <person name="Arimoto A."/>
            <person name="Ishii H."/>
            <person name="Satoh N."/>
            <person name="Nishiyama T."/>
            <person name="Hasebe M."/>
            <person name="Maruyama T."/>
            <person name="Minagawa J."/>
            <person name="Obokata J."/>
            <person name="Shigenobu S."/>
        </authorList>
    </citation>
    <scope>NUCLEOTIDE SEQUENCE [LARGE SCALE GENOMIC DNA]</scope>
</reference>
<protein>
    <submittedName>
        <fullName evidence="1">Uncharacterized protein</fullName>
    </submittedName>
</protein>
<organism evidence="1 2">
    <name type="scientific">Elysia marginata</name>
    <dbReference type="NCBI Taxonomy" id="1093978"/>
    <lineage>
        <taxon>Eukaryota</taxon>
        <taxon>Metazoa</taxon>
        <taxon>Spiralia</taxon>
        <taxon>Lophotrochozoa</taxon>
        <taxon>Mollusca</taxon>
        <taxon>Gastropoda</taxon>
        <taxon>Heterobranchia</taxon>
        <taxon>Euthyneura</taxon>
        <taxon>Panpulmonata</taxon>
        <taxon>Sacoglossa</taxon>
        <taxon>Placobranchoidea</taxon>
        <taxon>Plakobranchidae</taxon>
        <taxon>Elysia</taxon>
    </lineage>
</organism>
<proteinExistence type="predicted"/>
<accession>A0AAV4HQA6</accession>
<dbReference type="AlphaFoldDB" id="A0AAV4HQA6"/>
<comment type="caution">
    <text evidence="1">The sequence shown here is derived from an EMBL/GenBank/DDBJ whole genome shotgun (WGS) entry which is preliminary data.</text>
</comment>
<sequence>MWIFSGANIGAARKVLHLEVQGFRDRTGTNIGHPELQAGVKARGPYRALLNTPRRRSRIQSGIRHHRPARARSSCLGSVELRVKPGQCGASWVWKRLQCCACVGGEAGGDCESG</sequence>
<evidence type="ECO:0000313" key="2">
    <source>
        <dbReference type="Proteomes" id="UP000762676"/>
    </source>
</evidence>